<dbReference type="AlphaFoldDB" id="A0A7D5P5L5"/>
<evidence type="ECO:0000256" key="1">
    <source>
        <dbReference type="SAM" id="MobiDB-lite"/>
    </source>
</evidence>
<evidence type="ECO:0000313" key="2">
    <source>
        <dbReference type="EMBL" id="QLH79741.1"/>
    </source>
</evidence>
<feature type="region of interest" description="Disordered" evidence="1">
    <location>
        <begin position="41"/>
        <end position="61"/>
    </location>
</feature>
<accession>A0A7D5P5L5</accession>
<dbReference type="Pfam" id="PF24381">
    <property type="entry name" value="DUF7537"/>
    <property type="match status" value="1"/>
</dbReference>
<organism evidence="2 3">
    <name type="scientific">Halosimplex rubrum</name>
    <dbReference type="NCBI Taxonomy" id="869889"/>
    <lineage>
        <taxon>Archaea</taxon>
        <taxon>Methanobacteriati</taxon>
        <taxon>Methanobacteriota</taxon>
        <taxon>Stenosarchaea group</taxon>
        <taxon>Halobacteria</taxon>
        <taxon>Halobacteriales</taxon>
        <taxon>Haloarculaceae</taxon>
        <taxon>Halosimplex</taxon>
    </lineage>
</organism>
<dbReference type="GeneID" id="56080532"/>
<name>A0A7D5P5L5_9EURY</name>
<dbReference type="OrthoDB" id="237998at2157"/>
<proteinExistence type="predicted"/>
<dbReference type="RefSeq" id="WP_179909605.1">
    <property type="nucleotide sequence ID" value="NZ_CP058910.1"/>
</dbReference>
<dbReference type="KEGG" id="hrr:HZS55_21675"/>
<evidence type="ECO:0000313" key="3">
    <source>
        <dbReference type="Proteomes" id="UP000509667"/>
    </source>
</evidence>
<dbReference type="InterPro" id="IPR055959">
    <property type="entry name" value="DUF7537"/>
</dbReference>
<reference evidence="2 3" key="1">
    <citation type="submission" date="2020-07" db="EMBL/GenBank/DDBJ databases">
        <title>Halosimplex pelagicum sp. nov. and Halosimplex rubrum sp. nov., isolated from salted brown alga Laminaria, and emended description of the genus Halosimplex.</title>
        <authorList>
            <person name="Cui H."/>
        </authorList>
    </citation>
    <scope>NUCLEOTIDE SEQUENCE [LARGE SCALE GENOMIC DNA]</scope>
    <source>
        <strain evidence="2 3">R27</strain>
    </source>
</reference>
<dbReference type="Proteomes" id="UP000509667">
    <property type="component" value="Chromosome"/>
</dbReference>
<dbReference type="PROSITE" id="PS51257">
    <property type="entry name" value="PROKAR_LIPOPROTEIN"/>
    <property type="match status" value="1"/>
</dbReference>
<gene>
    <name evidence="2" type="ORF">HZS55_21675</name>
</gene>
<keyword evidence="3" id="KW-1185">Reference proteome</keyword>
<sequence length="308" mass="32652">MGRTSDPGPAGSGRLLAAVALLVVLAGCSVFAGGGGPTPAETVTPAPVPELGSTDTPAPATPRERLGAFPAISADGDINVSRLHAAHIAYLSDHSYTLEWERRTAGGSGTITREYDRRIAVGADGTVLVRNADGGTNTTVTYADRTGAYRRVEGPNGTGAVPTSVEFIDPVGQRYAETVSFEVLTFLNEGYDSVDVVTSGGRQYARVVSGNVPPQIPETYSAYAVHDFAATLWIAPEGYVRAVHYEFDLRNIDERIAVEWRYTYDRVGETTVDRPEWVPESTPAPSPTPTDDPARVPPETVADASAGD</sequence>
<protein>
    <submittedName>
        <fullName evidence="2">Uncharacterized protein</fullName>
    </submittedName>
</protein>
<feature type="region of interest" description="Disordered" evidence="1">
    <location>
        <begin position="271"/>
        <end position="308"/>
    </location>
</feature>
<dbReference type="EMBL" id="CP058910">
    <property type="protein sequence ID" value="QLH79741.1"/>
    <property type="molecule type" value="Genomic_DNA"/>
</dbReference>